<dbReference type="GO" id="GO:0006412">
    <property type="term" value="P:translation"/>
    <property type="evidence" value="ECO:0007669"/>
    <property type="project" value="InterPro"/>
</dbReference>
<dbReference type="PANTHER" id="PTHR11661:SF2">
    <property type="entry name" value="LARGE RIBOSOMAL SUBUNIT PROTEIN UL11"/>
    <property type="match status" value="1"/>
</dbReference>
<evidence type="ECO:0000256" key="2">
    <source>
        <dbReference type="ARBA" id="ARBA00022980"/>
    </source>
</evidence>
<evidence type="ECO:0000259" key="4">
    <source>
        <dbReference type="Pfam" id="PF03946"/>
    </source>
</evidence>
<evidence type="ECO:0000313" key="5">
    <source>
        <dbReference type="EMBL" id="CAD7687568.1"/>
    </source>
</evidence>
<evidence type="ECO:0000256" key="1">
    <source>
        <dbReference type="ARBA" id="ARBA00010537"/>
    </source>
</evidence>
<dbReference type="InterPro" id="IPR036796">
    <property type="entry name" value="Ribosomal_uL11_N_sf"/>
</dbReference>
<gene>
    <name evidence="5" type="ORF">NYPRO_LOCUS20361</name>
</gene>
<feature type="domain" description="Large ribosomal subunit protein uL11 N-terminal" evidence="4">
    <location>
        <begin position="22"/>
        <end position="65"/>
    </location>
</feature>
<dbReference type="PANTHER" id="PTHR11661">
    <property type="entry name" value="60S RIBOSOMAL PROTEIN L12"/>
    <property type="match status" value="1"/>
</dbReference>
<protein>
    <submittedName>
        <fullName evidence="5">(raccoon dog) hypothetical protein</fullName>
    </submittedName>
</protein>
<keyword evidence="3" id="KW-0687">Ribonucleoprotein</keyword>
<dbReference type="SUPFAM" id="SSF54747">
    <property type="entry name" value="Ribosomal L11/L12e N-terminal domain"/>
    <property type="match status" value="1"/>
</dbReference>
<keyword evidence="2" id="KW-0689">Ribosomal protein</keyword>
<comment type="similarity">
    <text evidence="1">Belongs to the universal ribosomal protein uL11 family.</text>
</comment>
<evidence type="ECO:0000313" key="6">
    <source>
        <dbReference type="Proteomes" id="UP000645828"/>
    </source>
</evidence>
<dbReference type="Proteomes" id="UP000645828">
    <property type="component" value="Unassembled WGS sequence"/>
</dbReference>
<dbReference type="GO" id="GO:0070180">
    <property type="term" value="F:large ribosomal subunit rRNA binding"/>
    <property type="evidence" value="ECO:0007669"/>
    <property type="project" value="TreeGrafter"/>
</dbReference>
<keyword evidence="6" id="KW-1185">Reference proteome</keyword>
<evidence type="ECO:0000256" key="3">
    <source>
        <dbReference type="ARBA" id="ARBA00023274"/>
    </source>
</evidence>
<dbReference type="Pfam" id="PF03946">
    <property type="entry name" value="Ribosomal_L11_N"/>
    <property type="match status" value="1"/>
</dbReference>
<name>A0A811ZFT6_NYCPR</name>
<reference evidence="5" key="1">
    <citation type="submission" date="2020-12" db="EMBL/GenBank/DDBJ databases">
        <authorList>
            <consortium name="Molecular Ecology Group"/>
        </authorList>
    </citation>
    <scope>NUCLEOTIDE SEQUENCE</scope>
    <source>
        <strain evidence="5">TBG_1078</strain>
    </source>
</reference>
<dbReference type="Gene3D" id="3.30.1550.10">
    <property type="entry name" value="Ribosomal protein L11/L12, N-terminal domain"/>
    <property type="match status" value="1"/>
</dbReference>
<organism evidence="5 6">
    <name type="scientific">Nyctereutes procyonoides</name>
    <name type="common">Raccoon dog</name>
    <name type="synonym">Canis procyonoides</name>
    <dbReference type="NCBI Taxonomy" id="34880"/>
    <lineage>
        <taxon>Eukaryota</taxon>
        <taxon>Metazoa</taxon>
        <taxon>Chordata</taxon>
        <taxon>Craniata</taxon>
        <taxon>Vertebrata</taxon>
        <taxon>Euteleostomi</taxon>
        <taxon>Mammalia</taxon>
        <taxon>Eutheria</taxon>
        <taxon>Laurasiatheria</taxon>
        <taxon>Carnivora</taxon>
        <taxon>Caniformia</taxon>
        <taxon>Canidae</taxon>
        <taxon>Nyctereutes</taxon>
    </lineage>
</organism>
<dbReference type="FunFam" id="3.30.1550.10:FF:000002">
    <property type="entry name" value="60S ribosomal protein L12"/>
    <property type="match status" value="1"/>
</dbReference>
<comment type="caution">
    <text evidence="5">The sequence shown here is derived from an EMBL/GenBank/DDBJ whole genome shotgun (WGS) entry which is preliminary data.</text>
</comment>
<sequence length="135" mass="14717">MQPEFNPKEIKVIYLRCTCTMSALALKISPLGLSPKKVGNDITKATSDWNDLRVTVKLNVQNRQAQVAVVSSASALIITTLKEPRGDRKKQKNIRLGTVEIDPGDCPVCGLNVDAHHPHDIIDDISSGTVECPTN</sequence>
<dbReference type="SMART" id="SM00649">
    <property type="entry name" value="RL11"/>
    <property type="match status" value="1"/>
</dbReference>
<dbReference type="InterPro" id="IPR000911">
    <property type="entry name" value="Ribosomal_uL11"/>
</dbReference>
<dbReference type="AlphaFoldDB" id="A0A811ZFT6"/>
<accession>A0A811ZFT6</accession>
<dbReference type="EMBL" id="CAJHUB010000764">
    <property type="protein sequence ID" value="CAD7687568.1"/>
    <property type="molecule type" value="Genomic_DNA"/>
</dbReference>
<dbReference type="InterPro" id="IPR020784">
    <property type="entry name" value="Ribosomal_uL11_N"/>
</dbReference>
<proteinExistence type="inferred from homology"/>
<dbReference type="GO" id="GO:0003735">
    <property type="term" value="F:structural constituent of ribosome"/>
    <property type="evidence" value="ECO:0007669"/>
    <property type="project" value="InterPro"/>
</dbReference>
<dbReference type="GO" id="GO:0022625">
    <property type="term" value="C:cytosolic large ribosomal subunit"/>
    <property type="evidence" value="ECO:0007669"/>
    <property type="project" value="TreeGrafter"/>
</dbReference>